<keyword evidence="1" id="KW-0812">Transmembrane</keyword>
<proteinExistence type="predicted"/>
<evidence type="ECO:0000256" key="1">
    <source>
        <dbReference type="SAM" id="Phobius"/>
    </source>
</evidence>
<dbReference type="EMBL" id="CP011125">
    <property type="protein sequence ID" value="AKF11269.1"/>
    <property type="molecule type" value="Genomic_DNA"/>
</dbReference>
<dbReference type="STRING" id="927083.DB32_008418"/>
<keyword evidence="3" id="KW-1185">Reference proteome</keyword>
<evidence type="ECO:0000313" key="2">
    <source>
        <dbReference type="EMBL" id="AKF11269.1"/>
    </source>
</evidence>
<gene>
    <name evidence="2" type="ORF">DB32_008418</name>
</gene>
<feature type="transmembrane region" description="Helical" evidence="1">
    <location>
        <begin position="197"/>
        <end position="217"/>
    </location>
</feature>
<name>A0A0F6SHY8_9BACT</name>
<dbReference type="AlphaFoldDB" id="A0A0F6SHY8"/>
<feature type="transmembrane region" description="Helical" evidence="1">
    <location>
        <begin position="229"/>
        <end position="247"/>
    </location>
</feature>
<feature type="transmembrane region" description="Helical" evidence="1">
    <location>
        <begin position="61"/>
        <end position="82"/>
    </location>
</feature>
<keyword evidence="1" id="KW-1133">Transmembrane helix</keyword>
<evidence type="ECO:0000313" key="3">
    <source>
        <dbReference type="Proteomes" id="UP000034883"/>
    </source>
</evidence>
<dbReference type="KEGG" id="samy:DB32_008418"/>
<keyword evidence="1" id="KW-0472">Membrane</keyword>
<sequence length="248" mass="24222">MIEAFAWGLLASSGLVAGMLVGVTGRLAHRVVAAVMSVGAGVLLATATIDLTTHALEQVGVAASVASIVVGAVVFSLANAALANARDRKRCGECVAQPTEADAPGSGTSIALGTALDAIPEAAVLGISLADGAPDIALVLGLALGNVPEALSSAVGMRHAGRSFRYVAGLWSAIALGAALATAFASRALIHLGPAPIAVTEAGAAGALLAMAAETMIPEAFHGSPRFSGTLAAIGYVALLVLGAATSP</sequence>
<feature type="transmembrane region" description="Helical" evidence="1">
    <location>
        <begin position="31"/>
        <end position="49"/>
    </location>
</feature>
<protein>
    <submittedName>
        <fullName evidence="2">Putative integral membrane protein</fullName>
    </submittedName>
</protein>
<dbReference type="Proteomes" id="UP000034883">
    <property type="component" value="Chromosome"/>
</dbReference>
<dbReference type="OrthoDB" id="1145132at2"/>
<feature type="transmembrane region" description="Helical" evidence="1">
    <location>
        <begin position="166"/>
        <end position="185"/>
    </location>
</feature>
<accession>A0A0F6SHY8</accession>
<reference evidence="2 3" key="1">
    <citation type="submission" date="2015-03" db="EMBL/GenBank/DDBJ databases">
        <title>Genome assembly of Sandaracinus amylolyticus DSM 53668.</title>
        <authorList>
            <person name="Sharma G."/>
            <person name="Subramanian S."/>
        </authorList>
    </citation>
    <scope>NUCLEOTIDE SEQUENCE [LARGE SCALE GENOMIC DNA]</scope>
    <source>
        <strain evidence="2 3">DSM 53668</strain>
    </source>
</reference>
<feature type="transmembrane region" description="Helical" evidence="1">
    <location>
        <begin position="6"/>
        <end position="24"/>
    </location>
</feature>
<organism evidence="2 3">
    <name type="scientific">Sandaracinus amylolyticus</name>
    <dbReference type="NCBI Taxonomy" id="927083"/>
    <lineage>
        <taxon>Bacteria</taxon>
        <taxon>Pseudomonadati</taxon>
        <taxon>Myxococcota</taxon>
        <taxon>Polyangia</taxon>
        <taxon>Polyangiales</taxon>
        <taxon>Sandaracinaceae</taxon>
        <taxon>Sandaracinus</taxon>
    </lineage>
</organism>